<accession>A0A1Z5K6A1</accession>
<dbReference type="Gene3D" id="1.10.510.10">
    <property type="entry name" value="Transferase(Phosphotransferase) domain 1"/>
    <property type="match status" value="2"/>
</dbReference>
<dbReference type="InterPro" id="IPR008271">
    <property type="entry name" value="Ser/Thr_kinase_AS"/>
</dbReference>
<keyword evidence="4" id="KW-0418">Kinase</keyword>
<evidence type="ECO:0000313" key="8">
    <source>
        <dbReference type="Proteomes" id="UP000198406"/>
    </source>
</evidence>
<dbReference type="InterPro" id="IPR000719">
    <property type="entry name" value="Prot_kinase_dom"/>
</dbReference>
<gene>
    <name evidence="7" type="ORF">FisN_29Hh046</name>
</gene>
<dbReference type="InterPro" id="IPR011009">
    <property type="entry name" value="Kinase-like_dom_sf"/>
</dbReference>
<keyword evidence="2" id="KW-0808">Transferase</keyword>
<evidence type="ECO:0000256" key="5">
    <source>
        <dbReference type="ARBA" id="ARBA00022840"/>
    </source>
</evidence>
<organism evidence="7 8">
    <name type="scientific">Fistulifera solaris</name>
    <name type="common">Oleaginous diatom</name>
    <dbReference type="NCBI Taxonomy" id="1519565"/>
    <lineage>
        <taxon>Eukaryota</taxon>
        <taxon>Sar</taxon>
        <taxon>Stramenopiles</taxon>
        <taxon>Ochrophyta</taxon>
        <taxon>Bacillariophyta</taxon>
        <taxon>Bacillariophyceae</taxon>
        <taxon>Bacillariophycidae</taxon>
        <taxon>Naviculales</taxon>
        <taxon>Naviculaceae</taxon>
        <taxon>Fistulifera</taxon>
    </lineage>
</organism>
<sequence>MHRNHQCLVFESLSSNLFELLKSTQFCGLSLGRTRKIAKQVLQALSFLARKDVDVLHCDLKPENIVLKDPNKNDVKVIDFGASRMSNIDMYSYIQSRSYRAPEVMLGLPYSVAIDMWSLGCILVELHTGRALFPCFHEFDLMQKIVGTLGMIPSKMLERAKDHRKEQFFEKTQSSSGKSVWKLKKSLVILTKNSAPKLVRQKASADPIAALTKIVQLGAYKQQVCPYNSVEYYVQFVDLVHKMLAIEPSARITPHEALHHPFIAERWYRQTDIRTFLRPLKRIRIEENED</sequence>
<dbReference type="Proteomes" id="UP000198406">
    <property type="component" value="Unassembled WGS sequence"/>
</dbReference>
<name>A0A1Z5K6A1_FISSO</name>
<reference evidence="7 8" key="1">
    <citation type="journal article" date="2015" name="Plant Cell">
        <title>Oil accumulation by the oleaginous diatom Fistulifera solaris as revealed by the genome and transcriptome.</title>
        <authorList>
            <person name="Tanaka T."/>
            <person name="Maeda Y."/>
            <person name="Veluchamy A."/>
            <person name="Tanaka M."/>
            <person name="Abida H."/>
            <person name="Marechal E."/>
            <person name="Bowler C."/>
            <person name="Muto M."/>
            <person name="Sunaga Y."/>
            <person name="Tanaka M."/>
            <person name="Yoshino T."/>
            <person name="Taniguchi T."/>
            <person name="Fukuda Y."/>
            <person name="Nemoto M."/>
            <person name="Matsumoto M."/>
            <person name="Wong P.S."/>
            <person name="Aburatani S."/>
            <person name="Fujibuchi W."/>
        </authorList>
    </citation>
    <scope>NUCLEOTIDE SEQUENCE [LARGE SCALE GENOMIC DNA]</scope>
    <source>
        <strain evidence="7 8">JPCC DA0580</strain>
    </source>
</reference>
<feature type="domain" description="Protein kinase" evidence="6">
    <location>
        <begin position="1"/>
        <end position="263"/>
    </location>
</feature>
<dbReference type="EMBL" id="BDSP01000170">
    <property type="protein sequence ID" value="GAX21611.1"/>
    <property type="molecule type" value="Genomic_DNA"/>
</dbReference>
<dbReference type="InterPro" id="IPR050494">
    <property type="entry name" value="Ser_Thr_dual-spec_kinase"/>
</dbReference>
<keyword evidence="5" id="KW-0067">ATP-binding</keyword>
<dbReference type="SUPFAM" id="SSF56112">
    <property type="entry name" value="Protein kinase-like (PK-like)"/>
    <property type="match status" value="1"/>
</dbReference>
<dbReference type="PROSITE" id="PS50011">
    <property type="entry name" value="PROTEIN_KINASE_DOM"/>
    <property type="match status" value="1"/>
</dbReference>
<keyword evidence="3" id="KW-0547">Nucleotide-binding</keyword>
<dbReference type="SMART" id="SM00220">
    <property type="entry name" value="S_TKc"/>
    <property type="match status" value="1"/>
</dbReference>
<dbReference type="PROSITE" id="PS00108">
    <property type="entry name" value="PROTEIN_KINASE_ST"/>
    <property type="match status" value="1"/>
</dbReference>
<evidence type="ECO:0000256" key="3">
    <source>
        <dbReference type="ARBA" id="ARBA00022741"/>
    </source>
</evidence>
<evidence type="ECO:0000313" key="7">
    <source>
        <dbReference type="EMBL" id="GAX21611.1"/>
    </source>
</evidence>
<evidence type="ECO:0000259" key="6">
    <source>
        <dbReference type="PROSITE" id="PS50011"/>
    </source>
</evidence>
<dbReference type="OrthoDB" id="9332038at2759"/>
<dbReference type="InParanoid" id="A0A1Z5K6A1"/>
<evidence type="ECO:0000256" key="4">
    <source>
        <dbReference type="ARBA" id="ARBA00022777"/>
    </source>
</evidence>
<dbReference type="AlphaFoldDB" id="A0A1Z5K6A1"/>
<evidence type="ECO:0000256" key="1">
    <source>
        <dbReference type="ARBA" id="ARBA00022527"/>
    </source>
</evidence>
<proteinExistence type="predicted"/>
<keyword evidence="8" id="KW-1185">Reference proteome</keyword>
<dbReference type="Pfam" id="PF00069">
    <property type="entry name" value="Pkinase"/>
    <property type="match status" value="1"/>
</dbReference>
<keyword evidence="1" id="KW-0723">Serine/threonine-protein kinase</keyword>
<dbReference type="GO" id="GO:0004674">
    <property type="term" value="F:protein serine/threonine kinase activity"/>
    <property type="evidence" value="ECO:0007669"/>
    <property type="project" value="UniProtKB-KW"/>
</dbReference>
<comment type="caution">
    <text evidence="7">The sequence shown here is derived from an EMBL/GenBank/DDBJ whole genome shotgun (WGS) entry which is preliminary data.</text>
</comment>
<protein>
    <recommendedName>
        <fullName evidence="6">Protein kinase domain-containing protein</fullName>
    </recommendedName>
</protein>
<evidence type="ECO:0000256" key="2">
    <source>
        <dbReference type="ARBA" id="ARBA00022679"/>
    </source>
</evidence>
<dbReference type="PANTHER" id="PTHR24058:SF28">
    <property type="entry name" value="SERINE_THREONINE-PROTEIN KINASE MINIBRAIN"/>
    <property type="match status" value="1"/>
</dbReference>
<dbReference type="GO" id="GO:0005524">
    <property type="term" value="F:ATP binding"/>
    <property type="evidence" value="ECO:0007669"/>
    <property type="project" value="UniProtKB-KW"/>
</dbReference>
<dbReference type="PANTHER" id="PTHR24058">
    <property type="entry name" value="DUAL SPECIFICITY PROTEIN KINASE"/>
    <property type="match status" value="1"/>
</dbReference>